<dbReference type="InterPro" id="IPR007565">
    <property type="entry name" value="4HFCP_synth"/>
</dbReference>
<keyword evidence="3" id="KW-0456">Lyase</keyword>
<proteinExistence type="predicted"/>
<organism evidence="8 9">
    <name type="scientific">Streptomyces pluripotens</name>
    <dbReference type="NCBI Taxonomy" id="1355015"/>
    <lineage>
        <taxon>Bacteria</taxon>
        <taxon>Bacillati</taxon>
        <taxon>Actinomycetota</taxon>
        <taxon>Actinomycetes</taxon>
        <taxon>Kitasatosporales</taxon>
        <taxon>Streptomycetaceae</taxon>
        <taxon>Streptomyces</taxon>
    </lineage>
</organism>
<evidence type="ECO:0000256" key="6">
    <source>
        <dbReference type="ARBA" id="ARBA00047628"/>
    </source>
</evidence>
<comment type="function">
    <text evidence="1">Catalyzes the formation of 4-(hydroxymethyl)-2-furancarboxaldehyde phosphate (4-HFC-P) from two molecules of glyceraldehyde-3-P (GA-3-P).</text>
</comment>
<name>A0A221NSK0_9ACTN</name>
<evidence type="ECO:0000256" key="2">
    <source>
        <dbReference type="ARBA" id="ARBA00012553"/>
    </source>
</evidence>
<dbReference type="Pfam" id="PF04476">
    <property type="entry name" value="4HFCP_synth"/>
    <property type="match status" value="1"/>
</dbReference>
<evidence type="ECO:0000256" key="7">
    <source>
        <dbReference type="SAM" id="MobiDB-lite"/>
    </source>
</evidence>
<evidence type="ECO:0000313" key="8">
    <source>
        <dbReference type="EMBL" id="ASN22949.1"/>
    </source>
</evidence>
<evidence type="ECO:0000313" key="9">
    <source>
        <dbReference type="Proteomes" id="UP000031501"/>
    </source>
</evidence>
<reference evidence="8 9" key="1">
    <citation type="submission" date="2017-07" db="EMBL/GenBank/DDBJ databases">
        <title>Genome sequence of Streptomyces pluripotens MUSC 137T.</title>
        <authorList>
            <person name="Ser H.-L."/>
            <person name="Lee L.-H."/>
        </authorList>
    </citation>
    <scope>NUCLEOTIDE SEQUENCE [LARGE SCALE GENOMIC DNA]</scope>
    <source>
        <strain evidence="8 9">MUSC 137</strain>
    </source>
</reference>
<dbReference type="EMBL" id="CP022433">
    <property type="protein sequence ID" value="ASN22949.1"/>
    <property type="molecule type" value="Genomic_DNA"/>
</dbReference>
<evidence type="ECO:0000256" key="4">
    <source>
        <dbReference type="ARBA" id="ARBA00023270"/>
    </source>
</evidence>
<sequence>MHTTIDADRRLLVSVFGPQEAREAVLGGARIIDSEDPRSALGTIKPRRIMDIADAVLAVRRDLPVQLSTNIGEDQLLHRRAGNGLAIAKSPYETAGKAAQAALGVAVSMGNQVHPCPIVKVGLDGMGVDRLTDVLGEITATLRRADGLGRTRVMSVLFGQDLDLWDTRKTLPQVRRALVGLREYDPAAPDTPNAFDLADLADALLDDDGRPLFPDRRPDEAGLKACGALPAAARGTHITVNEPFPHADYGLSRHRRTDVEAIRAMVEASAVAGADAIMIDTSILFKVARIGLISTAGSDELVDLDAHDTDAHGLSRTGILSLEEIRFFVDLCHARGLEANLAGSVQSHQAQQIWRLVPDLDQLSARGGVVALARDPLHGTGAATRHDRVVRRALVAGIIPPEQGGYLVVPERMTRSPKFRTDLNDLLARHAGLEVRVADRYGALSVVDASEGPGPPPRGPIASARSRLLCTRVARALLVTEGTVGPPEAVRHRRCPRPRAQPFLLRHLPTRPDQLPPISAPRAARRKAVCSRRVGGSVPRPAPRGGA</sequence>
<gene>
    <name evidence="8" type="ORF">LK07_01710</name>
</gene>
<dbReference type="GO" id="GO:0016829">
    <property type="term" value="F:lyase activity"/>
    <property type="evidence" value="ECO:0007669"/>
    <property type="project" value="UniProtKB-KW"/>
</dbReference>
<keyword evidence="9" id="KW-1185">Reference proteome</keyword>
<accession>A0A221NSK0</accession>
<evidence type="ECO:0000256" key="1">
    <source>
        <dbReference type="ARBA" id="ARBA00003810"/>
    </source>
</evidence>
<protein>
    <recommendedName>
        <fullName evidence="2">(5-formylfuran-3-yl)methyl phosphate synthase</fullName>
        <ecNumber evidence="2">4.2.3.153</ecNumber>
    </recommendedName>
    <alternativeName>
        <fullName evidence="5">4-(hydroxymethyl)-2-furancarboxaldehyde-phosphate synthase</fullName>
    </alternativeName>
</protein>
<comment type="catalytic activity">
    <reaction evidence="6">
        <text>2 D-glyceraldehyde 3-phosphate = 4-(hydroxymethyl)-2-furancarboxaldehyde phosphate + phosphate + 2 H2O</text>
        <dbReference type="Rhea" id="RHEA:43536"/>
        <dbReference type="ChEBI" id="CHEBI:15377"/>
        <dbReference type="ChEBI" id="CHEBI:43474"/>
        <dbReference type="ChEBI" id="CHEBI:59776"/>
        <dbReference type="ChEBI" id="CHEBI:83407"/>
        <dbReference type="EC" id="4.2.3.153"/>
    </reaction>
</comment>
<evidence type="ECO:0000256" key="3">
    <source>
        <dbReference type="ARBA" id="ARBA00023239"/>
    </source>
</evidence>
<dbReference type="STRING" id="1355015.LK06_000630"/>
<keyword evidence="4" id="KW-0704">Schiff base</keyword>
<dbReference type="KEGG" id="splu:LK06_000630"/>
<dbReference type="RefSeq" id="WP_043433675.1">
    <property type="nucleotide sequence ID" value="NZ_CP021080.1"/>
</dbReference>
<dbReference type="OrthoDB" id="5176501at2"/>
<feature type="region of interest" description="Disordered" evidence="7">
    <location>
        <begin position="509"/>
        <end position="547"/>
    </location>
</feature>
<dbReference type="AlphaFoldDB" id="A0A221NSK0"/>
<dbReference type="EC" id="4.2.3.153" evidence="2"/>
<evidence type="ECO:0000256" key="5">
    <source>
        <dbReference type="ARBA" id="ARBA00032523"/>
    </source>
</evidence>
<dbReference type="Proteomes" id="UP000031501">
    <property type="component" value="Chromosome"/>
</dbReference>